<accession>A0A7X2P840</accession>
<dbReference type="SUPFAM" id="SSF52980">
    <property type="entry name" value="Restriction endonuclease-like"/>
    <property type="match status" value="1"/>
</dbReference>
<keyword evidence="6" id="KW-1185">Reference proteome</keyword>
<dbReference type="GO" id="GO:0004518">
    <property type="term" value="F:nuclease activity"/>
    <property type="evidence" value="ECO:0007669"/>
    <property type="project" value="UniProtKB-KW"/>
</dbReference>
<evidence type="ECO:0000256" key="1">
    <source>
        <dbReference type="ARBA" id="ARBA00001946"/>
    </source>
</evidence>
<dbReference type="GO" id="GO:0003676">
    <property type="term" value="F:nucleic acid binding"/>
    <property type="evidence" value="ECO:0007669"/>
    <property type="project" value="InterPro"/>
</dbReference>
<dbReference type="GO" id="GO:0016788">
    <property type="term" value="F:hydrolase activity, acting on ester bonds"/>
    <property type="evidence" value="ECO:0007669"/>
    <property type="project" value="InterPro"/>
</dbReference>
<keyword evidence="2" id="KW-0540">Nuclease</keyword>
<evidence type="ECO:0000259" key="4">
    <source>
        <dbReference type="SMART" id="SM00990"/>
    </source>
</evidence>
<comment type="caution">
    <text evidence="5">The sequence shown here is derived from an EMBL/GenBank/DDBJ whole genome shotgun (WGS) entry which is preliminary data.</text>
</comment>
<dbReference type="AlphaFoldDB" id="A0A7X2P840"/>
<comment type="cofactor">
    <cofactor evidence="1">
        <name>Mg(2+)</name>
        <dbReference type="ChEBI" id="CHEBI:18420"/>
    </cofactor>
</comment>
<organism evidence="5 6">
    <name type="scientific">Bilifractor porci</name>
    <dbReference type="NCBI Taxonomy" id="2606636"/>
    <lineage>
        <taxon>Bacteria</taxon>
        <taxon>Bacillati</taxon>
        <taxon>Bacillota</taxon>
        <taxon>Clostridia</taxon>
        <taxon>Lachnospirales</taxon>
        <taxon>Lachnospiraceae</taxon>
        <taxon>Bilifractor</taxon>
    </lineage>
</organism>
<feature type="domain" description="VRR-NUC" evidence="4">
    <location>
        <begin position="6"/>
        <end position="86"/>
    </location>
</feature>
<dbReference type="InterPro" id="IPR011856">
    <property type="entry name" value="tRNA_endonuc-like_dom_sf"/>
</dbReference>
<dbReference type="Pfam" id="PF08774">
    <property type="entry name" value="VRR_NUC"/>
    <property type="match status" value="1"/>
</dbReference>
<dbReference type="Proteomes" id="UP000466864">
    <property type="component" value="Unassembled WGS sequence"/>
</dbReference>
<name>A0A7X2P840_9FIRM</name>
<dbReference type="InterPro" id="IPR011335">
    <property type="entry name" value="Restrct_endonuc-II-like"/>
</dbReference>
<proteinExistence type="predicted"/>
<evidence type="ECO:0000256" key="3">
    <source>
        <dbReference type="ARBA" id="ARBA00022801"/>
    </source>
</evidence>
<reference evidence="5 6" key="1">
    <citation type="submission" date="2019-08" db="EMBL/GenBank/DDBJ databases">
        <title>In-depth cultivation of the pig gut microbiome towards novel bacterial diversity and tailored functional studies.</title>
        <authorList>
            <person name="Wylensek D."/>
            <person name="Hitch T.C.A."/>
            <person name="Clavel T."/>
        </authorList>
    </citation>
    <scope>NUCLEOTIDE SEQUENCE [LARGE SCALE GENOMIC DNA]</scope>
    <source>
        <strain evidence="5 6">Oil+RF-744-WCA-WT-13</strain>
    </source>
</reference>
<protein>
    <submittedName>
        <fullName evidence="5">VRR-NUC domain-containing protein</fullName>
    </submittedName>
</protein>
<evidence type="ECO:0000313" key="6">
    <source>
        <dbReference type="Proteomes" id="UP000466864"/>
    </source>
</evidence>
<gene>
    <name evidence="5" type="ORF">FYJ60_06660</name>
</gene>
<dbReference type="SMART" id="SM00990">
    <property type="entry name" value="VRR_NUC"/>
    <property type="match status" value="1"/>
</dbReference>
<dbReference type="EMBL" id="VUMV01000004">
    <property type="protein sequence ID" value="MST81994.1"/>
    <property type="molecule type" value="Genomic_DNA"/>
</dbReference>
<sequence length="100" mass="11443">MEKSIRREANLERSFCNRLRKAGCLVYKFVSPGNDGVPDRIVVTSGGRVIFVELKTERGELSDIQNYQIGRIRDHGQDVRVLYGKDDVDRFVSDVQEGRL</sequence>
<evidence type="ECO:0000313" key="5">
    <source>
        <dbReference type="EMBL" id="MST81994.1"/>
    </source>
</evidence>
<evidence type="ECO:0000256" key="2">
    <source>
        <dbReference type="ARBA" id="ARBA00022722"/>
    </source>
</evidence>
<keyword evidence="3" id="KW-0378">Hydrolase</keyword>
<dbReference type="Gene3D" id="3.40.1350.10">
    <property type="match status" value="1"/>
</dbReference>
<dbReference type="InterPro" id="IPR014883">
    <property type="entry name" value="VRR_NUC"/>
</dbReference>